<name>A0A229RIN8_AMYAL</name>
<protein>
    <recommendedName>
        <fullName evidence="9">CD225/dispanin family protein</fullName>
    </recommendedName>
</protein>
<dbReference type="PANTHER" id="PTHR14948:SF25">
    <property type="entry name" value="DUF4190 DOMAIN-CONTAINING PROTEIN"/>
    <property type="match status" value="1"/>
</dbReference>
<sequence>MTDNQGLPNYSGDPQGGGGFNNPGPPPNNNLVWAILTTILCCLPFGIVAIVKANQVNTLWAQGQPAAAQEAADAAKKWSIIAAIVGGVLIALYILLFVVLGVFAASVDVNNYR</sequence>
<evidence type="ECO:0000256" key="5">
    <source>
        <dbReference type="SAM" id="MobiDB-lite"/>
    </source>
</evidence>
<comment type="subcellular location">
    <subcellularLocation>
        <location evidence="1">Membrane</location>
    </subcellularLocation>
</comment>
<evidence type="ECO:0000313" key="8">
    <source>
        <dbReference type="Proteomes" id="UP000215563"/>
    </source>
</evidence>
<dbReference type="Pfam" id="PF04505">
    <property type="entry name" value="CD225"/>
    <property type="match status" value="1"/>
</dbReference>
<dbReference type="InterPro" id="IPR051423">
    <property type="entry name" value="CD225/Dispanin"/>
</dbReference>
<evidence type="ECO:0000256" key="6">
    <source>
        <dbReference type="SAM" id="Phobius"/>
    </source>
</evidence>
<dbReference type="GO" id="GO:0016020">
    <property type="term" value="C:membrane"/>
    <property type="evidence" value="ECO:0007669"/>
    <property type="project" value="UniProtKB-SubCell"/>
</dbReference>
<evidence type="ECO:0000313" key="7">
    <source>
        <dbReference type="EMBL" id="OXM46522.1"/>
    </source>
</evidence>
<dbReference type="OrthoDB" id="9815705at2"/>
<feature type="transmembrane region" description="Helical" evidence="6">
    <location>
        <begin position="31"/>
        <end position="51"/>
    </location>
</feature>
<dbReference type="PANTHER" id="PTHR14948">
    <property type="entry name" value="NG5"/>
    <property type="match status" value="1"/>
</dbReference>
<dbReference type="AlphaFoldDB" id="A0A229RIN8"/>
<evidence type="ECO:0000256" key="1">
    <source>
        <dbReference type="ARBA" id="ARBA00004370"/>
    </source>
</evidence>
<accession>A0A229RIN8</accession>
<dbReference type="Proteomes" id="UP000215563">
    <property type="component" value="Unassembled WGS sequence"/>
</dbReference>
<feature type="transmembrane region" description="Helical" evidence="6">
    <location>
        <begin position="80"/>
        <end position="105"/>
    </location>
</feature>
<evidence type="ECO:0000256" key="2">
    <source>
        <dbReference type="ARBA" id="ARBA00022692"/>
    </source>
</evidence>
<evidence type="ECO:0000256" key="4">
    <source>
        <dbReference type="ARBA" id="ARBA00023136"/>
    </source>
</evidence>
<evidence type="ECO:0008006" key="9">
    <source>
        <dbReference type="Google" id="ProtNLM"/>
    </source>
</evidence>
<gene>
    <name evidence="7" type="ORF">CFP75_27275</name>
</gene>
<feature type="region of interest" description="Disordered" evidence="5">
    <location>
        <begin position="1"/>
        <end position="24"/>
    </location>
</feature>
<keyword evidence="8" id="KW-1185">Reference proteome</keyword>
<dbReference type="InterPro" id="IPR007593">
    <property type="entry name" value="CD225/Dispanin_fam"/>
</dbReference>
<keyword evidence="4 6" id="KW-0472">Membrane</keyword>
<proteinExistence type="predicted"/>
<dbReference type="EMBL" id="NMQU01000088">
    <property type="protein sequence ID" value="OXM46522.1"/>
    <property type="molecule type" value="Genomic_DNA"/>
</dbReference>
<evidence type="ECO:0000256" key="3">
    <source>
        <dbReference type="ARBA" id="ARBA00022989"/>
    </source>
</evidence>
<organism evidence="7 8">
    <name type="scientific">Amycolatopsis alba DSM 44262</name>
    <dbReference type="NCBI Taxonomy" id="1125972"/>
    <lineage>
        <taxon>Bacteria</taxon>
        <taxon>Bacillati</taxon>
        <taxon>Actinomycetota</taxon>
        <taxon>Actinomycetes</taxon>
        <taxon>Pseudonocardiales</taxon>
        <taxon>Pseudonocardiaceae</taxon>
        <taxon>Amycolatopsis</taxon>
    </lineage>
</organism>
<reference evidence="7 8" key="1">
    <citation type="submission" date="2017-07" db="EMBL/GenBank/DDBJ databases">
        <title>Amycolatopsis alba DSM 44262 Genome sequencing and assembly.</title>
        <authorList>
            <person name="Kaur N."/>
            <person name="Mayilraj S."/>
        </authorList>
    </citation>
    <scope>NUCLEOTIDE SEQUENCE [LARGE SCALE GENOMIC DNA]</scope>
    <source>
        <strain evidence="7 8">DSM 44262</strain>
    </source>
</reference>
<dbReference type="RefSeq" id="WP_020629388.1">
    <property type="nucleotide sequence ID" value="NZ_KB913032.1"/>
</dbReference>
<keyword evidence="3 6" id="KW-1133">Transmembrane helix</keyword>
<keyword evidence="2 6" id="KW-0812">Transmembrane</keyword>
<comment type="caution">
    <text evidence="7">The sequence shown here is derived from an EMBL/GenBank/DDBJ whole genome shotgun (WGS) entry which is preliminary data.</text>
</comment>